<sequence length="85" mass="10345">MKTLPQNLSIKSFVKRFSLKNYYIEFNLKLDRKNSARGLFILIEKKYRENQEDYIKRIGYGLEHQLINKRNKITTHTRKQILKKT</sequence>
<reference evidence="2" key="1">
    <citation type="submission" date="2017-02" db="EMBL/GenBank/DDBJ databases">
        <authorList>
            <person name="Tetz G."/>
            <person name="Tetz V."/>
        </authorList>
    </citation>
    <scope>NUCLEOTIDE SEQUENCE [LARGE SCALE GENOMIC DNA]</scope>
    <source>
        <strain evidence="2">VT16-26</strain>
    </source>
</reference>
<keyword evidence="2" id="KW-1185">Reference proteome</keyword>
<organism evidence="1 2">
    <name type="scientific">Chryseobacterium mucoviscidosis</name>
    <dbReference type="NCBI Taxonomy" id="1945581"/>
    <lineage>
        <taxon>Bacteria</taxon>
        <taxon>Pseudomonadati</taxon>
        <taxon>Bacteroidota</taxon>
        <taxon>Flavobacteriia</taxon>
        <taxon>Flavobacteriales</taxon>
        <taxon>Weeksellaceae</taxon>
        <taxon>Chryseobacterium group</taxon>
        <taxon>Chryseobacterium</taxon>
    </lineage>
</organism>
<evidence type="ECO:0000313" key="1">
    <source>
        <dbReference type="EMBL" id="OVE54208.1"/>
    </source>
</evidence>
<dbReference type="EMBL" id="MVAG01000164">
    <property type="protein sequence ID" value="OVE54208.1"/>
    <property type="molecule type" value="Genomic_DNA"/>
</dbReference>
<dbReference type="Proteomes" id="UP000196355">
    <property type="component" value="Unassembled WGS sequence"/>
</dbReference>
<name>A0A202BRP3_9FLAO</name>
<comment type="caution">
    <text evidence="1">The sequence shown here is derived from an EMBL/GenBank/DDBJ whole genome shotgun (WGS) entry which is preliminary data.</text>
</comment>
<gene>
    <name evidence="1" type="ORF">B0E34_19415</name>
</gene>
<evidence type="ECO:0000313" key="2">
    <source>
        <dbReference type="Proteomes" id="UP000196355"/>
    </source>
</evidence>
<protein>
    <submittedName>
        <fullName evidence="1">Uncharacterized protein</fullName>
    </submittedName>
</protein>
<accession>A0A202BRP3</accession>
<proteinExistence type="predicted"/>
<dbReference type="AlphaFoldDB" id="A0A202BRP3"/>